<keyword evidence="5 7" id="KW-0472">Membrane</keyword>
<feature type="transmembrane region" description="Helical" evidence="7">
    <location>
        <begin position="63"/>
        <end position="82"/>
    </location>
</feature>
<evidence type="ECO:0000256" key="2">
    <source>
        <dbReference type="ARBA" id="ARBA00007018"/>
    </source>
</evidence>
<accession>H2YAJ0</accession>
<evidence type="ECO:0000313" key="9">
    <source>
        <dbReference type="Proteomes" id="UP000007875"/>
    </source>
</evidence>
<comment type="subcellular location">
    <subcellularLocation>
        <location evidence="1">Membrane</location>
        <topology evidence="1">Multi-pass membrane protein</topology>
    </subcellularLocation>
</comment>
<dbReference type="PANTHER" id="PTHR20855">
    <property type="entry name" value="ADIPOR/PROGESTIN RECEPTOR-RELATED"/>
    <property type="match status" value="1"/>
</dbReference>
<protein>
    <submittedName>
        <fullName evidence="8">Uncharacterized protein</fullName>
    </submittedName>
</protein>
<evidence type="ECO:0000256" key="4">
    <source>
        <dbReference type="ARBA" id="ARBA00022989"/>
    </source>
</evidence>
<sequence>MESFSTHLGSTVAHFYACSELNYYQTIGWLNLVVFFINCSSVFAFCCNSKVGQKSSDTFISRFLRLGSVAGGYIYGHIPLVYRLYSSGIDEAMFYHIISTLCLTTAAIIYAVDFPQRWYIGKFDIIGQSHQIFHILSAFCCYFDILAVEQDVLNRERYWGVLSQQADMLSLWHVCIAAVLLTISCMVYASNRLINHRDRIGHC</sequence>
<keyword evidence="3 7" id="KW-0812">Transmembrane</keyword>
<name>H2YAJ0_CIOSA</name>
<keyword evidence="6" id="KW-0862">Zinc</keyword>
<keyword evidence="9" id="KW-1185">Reference proteome</keyword>
<dbReference type="GO" id="GO:0005886">
    <property type="term" value="C:plasma membrane"/>
    <property type="evidence" value="ECO:0007669"/>
    <property type="project" value="TreeGrafter"/>
</dbReference>
<feature type="transmembrane region" description="Helical" evidence="7">
    <location>
        <begin position="132"/>
        <end position="148"/>
    </location>
</feature>
<feature type="transmembrane region" description="Helical" evidence="7">
    <location>
        <begin position="29"/>
        <end position="51"/>
    </location>
</feature>
<evidence type="ECO:0000256" key="3">
    <source>
        <dbReference type="ARBA" id="ARBA00022692"/>
    </source>
</evidence>
<feature type="binding site" evidence="6">
    <location>
        <position position="134"/>
    </location>
    <ligand>
        <name>Zn(2+)</name>
        <dbReference type="ChEBI" id="CHEBI:29105"/>
    </ligand>
</feature>
<dbReference type="Proteomes" id="UP000007875">
    <property type="component" value="Unassembled WGS sequence"/>
</dbReference>
<dbReference type="HOGENOM" id="CLU_1351597_0_0_1"/>
<evidence type="ECO:0000313" key="8">
    <source>
        <dbReference type="Ensembl" id="ENSCSAVP00000002338.1"/>
    </source>
</evidence>
<organism evidence="8 9">
    <name type="scientific">Ciona savignyi</name>
    <name type="common">Pacific transparent sea squirt</name>
    <dbReference type="NCBI Taxonomy" id="51511"/>
    <lineage>
        <taxon>Eukaryota</taxon>
        <taxon>Metazoa</taxon>
        <taxon>Chordata</taxon>
        <taxon>Tunicata</taxon>
        <taxon>Ascidiacea</taxon>
        <taxon>Phlebobranchia</taxon>
        <taxon>Cionidae</taxon>
        <taxon>Ciona</taxon>
    </lineage>
</organism>
<dbReference type="Ensembl" id="ENSCSAVT00000002376.1">
    <property type="protein sequence ID" value="ENSCSAVP00000002338.1"/>
    <property type="gene ID" value="ENSCSAVG00000001370.1"/>
</dbReference>
<dbReference type="PANTHER" id="PTHR20855:SF92">
    <property type="entry name" value="PROGESTIN AND ADIPOQ RECEPTOR FAMILY MEMBER 3-LIKE"/>
    <property type="match status" value="1"/>
</dbReference>
<evidence type="ECO:0000256" key="1">
    <source>
        <dbReference type="ARBA" id="ARBA00004141"/>
    </source>
</evidence>
<feature type="transmembrane region" description="Helical" evidence="7">
    <location>
        <begin position="168"/>
        <end position="189"/>
    </location>
</feature>
<dbReference type="eggNOG" id="KOG0748">
    <property type="taxonomic scope" value="Eukaryota"/>
</dbReference>
<reference evidence="9" key="1">
    <citation type="submission" date="2003-08" db="EMBL/GenBank/DDBJ databases">
        <authorList>
            <person name="Birren B."/>
            <person name="Nusbaum C."/>
            <person name="Abebe A."/>
            <person name="Abouelleil A."/>
            <person name="Adekoya E."/>
            <person name="Ait-zahra M."/>
            <person name="Allen N."/>
            <person name="Allen T."/>
            <person name="An P."/>
            <person name="Anderson M."/>
            <person name="Anderson S."/>
            <person name="Arachchi H."/>
            <person name="Armbruster J."/>
            <person name="Bachantsang P."/>
            <person name="Baldwin J."/>
            <person name="Barry A."/>
            <person name="Bayul T."/>
            <person name="Blitshsteyn B."/>
            <person name="Bloom T."/>
            <person name="Blye J."/>
            <person name="Boguslavskiy L."/>
            <person name="Borowsky M."/>
            <person name="Boukhgalter B."/>
            <person name="Brunache A."/>
            <person name="Butler J."/>
            <person name="Calixte N."/>
            <person name="Calvo S."/>
            <person name="Camarata J."/>
            <person name="Campo K."/>
            <person name="Chang J."/>
            <person name="Cheshatsang Y."/>
            <person name="Citroen M."/>
            <person name="Collymore A."/>
            <person name="Considine T."/>
            <person name="Cook A."/>
            <person name="Cooke P."/>
            <person name="Corum B."/>
            <person name="Cuomo C."/>
            <person name="David R."/>
            <person name="Dawoe T."/>
            <person name="Degray S."/>
            <person name="Dodge S."/>
            <person name="Dooley K."/>
            <person name="Dorje P."/>
            <person name="Dorjee K."/>
            <person name="Dorris L."/>
            <person name="Duffey N."/>
            <person name="Dupes A."/>
            <person name="Elkins T."/>
            <person name="Engels R."/>
            <person name="Erickson J."/>
            <person name="Farina A."/>
            <person name="Faro S."/>
            <person name="Ferreira P."/>
            <person name="Fischer H."/>
            <person name="Fitzgerald M."/>
            <person name="Foley K."/>
            <person name="Gage D."/>
            <person name="Galagan J."/>
            <person name="Gearin G."/>
            <person name="Gnerre S."/>
            <person name="Gnirke A."/>
            <person name="Goyette A."/>
            <person name="Graham J."/>
            <person name="Grandbois E."/>
            <person name="Gyaltsen K."/>
            <person name="Hafez N."/>
            <person name="Hagopian D."/>
            <person name="Hagos B."/>
            <person name="Hall J."/>
            <person name="Hatcher B."/>
            <person name="Heller A."/>
            <person name="Higgins H."/>
            <person name="Honan T."/>
            <person name="Horn A."/>
            <person name="Houde N."/>
            <person name="Hughes L."/>
            <person name="Hulme W."/>
            <person name="Husby E."/>
            <person name="Iliev I."/>
            <person name="Jaffe D."/>
            <person name="Jones C."/>
            <person name="Kamal M."/>
            <person name="Kamat A."/>
            <person name="Kamvysselis M."/>
            <person name="Karlsson E."/>
            <person name="Kells C."/>
            <person name="Kieu A."/>
            <person name="Kisner P."/>
            <person name="Kodira C."/>
            <person name="Kulbokas E."/>
            <person name="Labutti K."/>
            <person name="Lama D."/>
            <person name="Landers T."/>
            <person name="Leger J."/>
            <person name="Levine S."/>
            <person name="Lewis D."/>
            <person name="Lewis T."/>
            <person name="Lindblad-toh K."/>
            <person name="Liu X."/>
            <person name="Lokyitsang T."/>
            <person name="Lokyitsang Y."/>
            <person name="Lucien O."/>
            <person name="Lui A."/>
            <person name="Ma L.J."/>
            <person name="Mabbitt R."/>
            <person name="Macdonald J."/>
            <person name="Maclean C."/>
            <person name="Major J."/>
            <person name="Manning J."/>
            <person name="Marabella R."/>
            <person name="Maru K."/>
            <person name="Matthews C."/>
            <person name="Mauceli E."/>
            <person name="Mccarthy M."/>
            <person name="Mcdonough S."/>
            <person name="Mcghee T."/>
            <person name="Meldrim J."/>
            <person name="Meneus L."/>
            <person name="Mesirov J."/>
            <person name="Mihalev A."/>
            <person name="Mihova T."/>
            <person name="Mikkelsen T."/>
            <person name="Mlenga V."/>
            <person name="Moru K."/>
            <person name="Mozes J."/>
            <person name="Mulrain L."/>
            <person name="Munson G."/>
            <person name="Naylor J."/>
            <person name="Newes C."/>
            <person name="Nguyen C."/>
            <person name="Nguyen N."/>
            <person name="Nguyen T."/>
            <person name="Nicol R."/>
            <person name="Nielsen C."/>
            <person name="Nizzari M."/>
            <person name="Norbu C."/>
            <person name="Norbu N."/>
            <person name="O'donnell P."/>
            <person name="Okoawo O."/>
            <person name="O'leary S."/>
            <person name="Omotosho B."/>
            <person name="O'neill K."/>
            <person name="Osman S."/>
            <person name="Parker S."/>
            <person name="Perrin D."/>
            <person name="Phunkhang P."/>
            <person name="Piqani B."/>
            <person name="Purcell S."/>
            <person name="Rachupka T."/>
            <person name="Ramasamy U."/>
            <person name="Rameau R."/>
            <person name="Ray V."/>
            <person name="Raymond C."/>
            <person name="Retta R."/>
            <person name="Richardson S."/>
            <person name="Rise C."/>
            <person name="Rodriguez J."/>
            <person name="Rogers J."/>
            <person name="Rogov P."/>
            <person name="Rutman M."/>
            <person name="Schupbach R."/>
            <person name="Seaman C."/>
            <person name="Settipalli S."/>
            <person name="Sharpe T."/>
            <person name="Sheridan J."/>
            <person name="Sherpa N."/>
            <person name="Shi J."/>
            <person name="Smirnov S."/>
            <person name="Smith C."/>
            <person name="Sougnez C."/>
            <person name="Spencer B."/>
            <person name="Stalker J."/>
            <person name="Stange-thomann N."/>
            <person name="Stavropoulos S."/>
            <person name="Stetson K."/>
            <person name="Stone C."/>
            <person name="Stone S."/>
            <person name="Stubbs M."/>
            <person name="Talamas J."/>
            <person name="Tchuinga P."/>
            <person name="Tenzing P."/>
            <person name="Tesfaye S."/>
            <person name="Theodore J."/>
            <person name="Thoulutsang Y."/>
            <person name="Topham K."/>
            <person name="Towey S."/>
            <person name="Tsamla T."/>
            <person name="Tsomo N."/>
            <person name="Vallee D."/>
            <person name="Vassiliev H."/>
            <person name="Venkataraman V."/>
            <person name="Vinson J."/>
            <person name="Vo A."/>
            <person name="Wade C."/>
            <person name="Wang S."/>
            <person name="Wangchuk T."/>
            <person name="Wangdi T."/>
            <person name="Whittaker C."/>
            <person name="Wilkinson J."/>
            <person name="Wu Y."/>
            <person name="Wyman D."/>
            <person name="Yadav S."/>
            <person name="Yang S."/>
            <person name="Yang X."/>
            <person name="Yeager S."/>
            <person name="Yee E."/>
            <person name="Young G."/>
            <person name="Zainoun J."/>
            <person name="Zembeck L."/>
            <person name="Zimmer A."/>
            <person name="Zody M."/>
            <person name="Lander E."/>
        </authorList>
    </citation>
    <scope>NUCLEOTIDE SEQUENCE [LARGE SCALE GENOMIC DNA]</scope>
</reference>
<dbReference type="AlphaFoldDB" id="H2YAJ0"/>
<dbReference type="STRING" id="51511.ENSCSAVP00000002338"/>
<reference evidence="8" key="2">
    <citation type="submission" date="2025-08" db="UniProtKB">
        <authorList>
            <consortium name="Ensembl"/>
        </authorList>
    </citation>
    <scope>IDENTIFICATION</scope>
</reference>
<dbReference type="InParanoid" id="H2YAJ0"/>
<evidence type="ECO:0000256" key="6">
    <source>
        <dbReference type="PIRSR" id="PIRSR604254-1"/>
    </source>
</evidence>
<keyword evidence="4 7" id="KW-1133">Transmembrane helix</keyword>
<comment type="similarity">
    <text evidence="2">Belongs to the ADIPOR family.</text>
</comment>
<keyword evidence="6" id="KW-0479">Metal-binding</keyword>
<evidence type="ECO:0000256" key="5">
    <source>
        <dbReference type="ARBA" id="ARBA00023136"/>
    </source>
</evidence>
<reference evidence="8" key="3">
    <citation type="submission" date="2025-09" db="UniProtKB">
        <authorList>
            <consortium name="Ensembl"/>
        </authorList>
    </citation>
    <scope>IDENTIFICATION</scope>
</reference>
<feature type="transmembrane region" description="Helical" evidence="7">
    <location>
        <begin position="94"/>
        <end position="112"/>
    </location>
</feature>
<evidence type="ECO:0000256" key="7">
    <source>
        <dbReference type="SAM" id="Phobius"/>
    </source>
</evidence>
<dbReference type="GO" id="GO:0046872">
    <property type="term" value="F:metal ion binding"/>
    <property type="evidence" value="ECO:0007669"/>
    <property type="project" value="UniProtKB-KW"/>
</dbReference>
<dbReference type="GO" id="GO:0003707">
    <property type="term" value="F:nuclear steroid receptor activity"/>
    <property type="evidence" value="ECO:0007669"/>
    <property type="project" value="TreeGrafter"/>
</dbReference>
<dbReference type="GeneTree" id="ENSGT00730000112388"/>
<proteinExistence type="inferred from homology"/>
<dbReference type="Pfam" id="PF03006">
    <property type="entry name" value="HlyIII"/>
    <property type="match status" value="1"/>
</dbReference>
<dbReference type="GO" id="GO:0005496">
    <property type="term" value="F:steroid binding"/>
    <property type="evidence" value="ECO:0007669"/>
    <property type="project" value="TreeGrafter"/>
</dbReference>
<dbReference type="InterPro" id="IPR004254">
    <property type="entry name" value="AdipoR/HlyIII-related"/>
</dbReference>
<feature type="binding site" evidence="6">
    <location>
        <position position="130"/>
    </location>
    <ligand>
        <name>Zn(2+)</name>
        <dbReference type="ChEBI" id="CHEBI:29105"/>
    </ligand>
</feature>